<organism evidence="8 9">
    <name type="scientific">Candidatus Anaerobiospirillum pullicola</name>
    <dbReference type="NCBI Taxonomy" id="2838451"/>
    <lineage>
        <taxon>Bacteria</taxon>
        <taxon>Pseudomonadati</taxon>
        <taxon>Pseudomonadota</taxon>
        <taxon>Gammaproteobacteria</taxon>
        <taxon>Aeromonadales</taxon>
        <taxon>Succinivibrionaceae</taxon>
        <taxon>Anaerobiospirillum</taxon>
    </lineage>
</organism>
<evidence type="ECO:0000256" key="1">
    <source>
        <dbReference type="ARBA" id="ARBA00004141"/>
    </source>
</evidence>
<dbReference type="GO" id="GO:0016020">
    <property type="term" value="C:membrane"/>
    <property type="evidence" value="ECO:0007669"/>
    <property type="project" value="UniProtKB-SubCell"/>
</dbReference>
<evidence type="ECO:0000313" key="8">
    <source>
        <dbReference type="EMBL" id="MBU3845244.1"/>
    </source>
</evidence>
<feature type="transmembrane region" description="Helical" evidence="7">
    <location>
        <begin position="144"/>
        <end position="161"/>
    </location>
</feature>
<sequence length="417" mass="45790">MSQTRERYFEWTLLSLILLLGIILFYEALPFLNGALGAITLYILLRKFNLILARKTSPRLAPWIITLAVTIFVLLPLSALLWYIIDTAQNVNIDMRALVQRLTNTVQYLEQVTHFDLMSEKTMSFVTAKATGIMNMLMSGINEAAINIFTAILLLFFLLSGGMRMERAIARCLPFNDENKRTIISKISTIVRSNAIGIPLLAVIQGAVAAIGYTLCGIDNAIPFGALTGFASMIPVVGSMLVWIPLTIMQYFEQGLWPAVYVGAYGALIISQCDNVLRMILQKRMANTHPLITIFGVIAGLPLFGFMGLIFGPLMVAMFLLFLEMFISQYIIGTDITPPQRQHHKSLLSTVIKHQHTKQEATAAASAIHGSRAASHDSNAAREAETVTAAHTATAQTHHDAKTQPAASAAAAAKRQK</sequence>
<feature type="transmembrane region" description="Helical" evidence="7">
    <location>
        <begin position="221"/>
        <end position="243"/>
    </location>
</feature>
<dbReference type="EMBL" id="JAHLFE010000213">
    <property type="protein sequence ID" value="MBU3845244.1"/>
    <property type="molecule type" value="Genomic_DNA"/>
</dbReference>
<dbReference type="Pfam" id="PF01594">
    <property type="entry name" value="AI-2E_transport"/>
    <property type="match status" value="1"/>
</dbReference>
<evidence type="ECO:0000256" key="6">
    <source>
        <dbReference type="SAM" id="MobiDB-lite"/>
    </source>
</evidence>
<evidence type="ECO:0000256" key="4">
    <source>
        <dbReference type="ARBA" id="ARBA00022989"/>
    </source>
</evidence>
<dbReference type="PANTHER" id="PTHR21716">
    <property type="entry name" value="TRANSMEMBRANE PROTEIN"/>
    <property type="match status" value="1"/>
</dbReference>
<feature type="transmembrane region" description="Helical" evidence="7">
    <location>
        <begin position="255"/>
        <end position="271"/>
    </location>
</feature>
<feature type="compositionally biased region" description="Low complexity" evidence="6">
    <location>
        <begin position="406"/>
        <end position="417"/>
    </location>
</feature>
<protein>
    <submittedName>
        <fullName evidence="8">AI-2E family transporter</fullName>
    </submittedName>
</protein>
<evidence type="ECO:0000256" key="2">
    <source>
        <dbReference type="ARBA" id="ARBA00009773"/>
    </source>
</evidence>
<keyword evidence="4 7" id="KW-1133">Transmembrane helix</keyword>
<evidence type="ECO:0000256" key="5">
    <source>
        <dbReference type="ARBA" id="ARBA00023136"/>
    </source>
</evidence>
<keyword evidence="5 7" id="KW-0472">Membrane</keyword>
<reference evidence="8" key="1">
    <citation type="journal article" date="2021" name="PeerJ">
        <title>Extensive microbial diversity within the chicken gut microbiome revealed by metagenomics and culture.</title>
        <authorList>
            <person name="Gilroy R."/>
            <person name="Ravi A."/>
            <person name="Getino M."/>
            <person name="Pursley I."/>
            <person name="Horton D.L."/>
            <person name="Alikhan N.F."/>
            <person name="Baker D."/>
            <person name="Gharbi K."/>
            <person name="Hall N."/>
            <person name="Watson M."/>
            <person name="Adriaenssens E.M."/>
            <person name="Foster-Nyarko E."/>
            <person name="Jarju S."/>
            <person name="Secka A."/>
            <person name="Antonio M."/>
            <person name="Oren A."/>
            <person name="Chaudhuri R.R."/>
            <person name="La Ragione R."/>
            <person name="Hildebrand F."/>
            <person name="Pallen M.J."/>
        </authorList>
    </citation>
    <scope>NUCLEOTIDE SEQUENCE</scope>
    <source>
        <strain evidence="8">378</strain>
    </source>
</reference>
<comment type="similarity">
    <text evidence="2">Belongs to the autoinducer-2 exporter (AI-2E) (TC 2.A.86) family.</text>
</comment>
<reference evidence="8" key="2">
    <citation type="submission" date="2021-04" db="EMBL/GenBank/DDBJ databases">
        <authorList>
            <person name="Gilroy R."/>
        </authorList>
    </citation>
    <scope>NUCLEOTIDE SEQUENCE</scope>
    <source>
        <strain evidence="8">378</strain>
    </source>
</reference>
<feature type="transmembrane region" description="Helical" evidence="7">
    <location>
        <begin position="195"/>
        <end position="215"/>
    </location>
</feature>
<gene>
    <name evidence="8" type="ORF">H9847_10360</name>
</gene>
<feature type="transmembrane region" description="Helical" evidence="7">
    <location>
        <begin position="7"/>
        <end position="25"/>
    </location>
</feature>
<name>A0A948THZ2_9GAMM</name>
<comment type="caution">
    <text evidence="8">The sequence shown here is derived from an EMBL/GenBank/DDBJ whole genome shotgun (WGS) entry which is preliminary data.</text>
</comment>
<dbReference type="PANTHER" id="PTHR21716:SF4">
    <property type="entry name" value="TRANSMEMBRANE PROTEIN 245"/>
    <property type="match status" value="1"/>
</dbReference>
<accession>A0A948THZ2</accession>
<evidence type="ECO:0000256" key="3">
    <source>
        <dbReference type="ARBA" id="ARBA00022692"/>
    </source>
</evidence>
<feature type="region of interest" description="Disordered" evidence="6">
    <location>
        <begin position="362"/>
        <end position="417"/>
    </location>
</feature>
<proteinExistence type="inferred from homology"/>
<dbReference type="InterPro" id="IPR002549">
    <property type="entry name" value="AI-2E-like"/>
</dbReference>
<comment type="subcellular location">
    <subcellularLocation>
        <location evidence="1">Membrane</location>
        <topology evidence="1">Multi-pass membrane protein</topology>
    </subcellularLocation>
</comment>
<feature type="transmembrane region" description="Helical" evidence="7">
    <location>
        <begin position="60"/>
        <end position="85"/>
    </location>
</feature>
<evidence type="ECO:0000313" key="9">
    <source>
        <dbReference type="Proteomes" id="UP000733611"/>
    </source>
</evidence>
<dbReference type="AlphaFoldDB" id="A0A948THZ2"/>
<dbReference type="Proteomes" id="UP000733611">
    <property type="component" value="Unassembled WGS sequence"/>
</dbReference>
<feature type="transmembrane region" description="Helical" evidence="7">
    <location>
        <begin position="291"/>
        <end position="323"/>
    </location>
</feature>
<evidence type="ECO:0000256" key="7">
    <source>
        <dbReference type="SAM" id="Phobius"/>
    </source>
</evidence>
<keyword evidence="3 7" id="KW-0812">Transmembrane</keyword>
<feature type="compositionally biased region" description="Low complexity" evidence="6">
    <location>
        <begin position="386"/>
        <end position="396"/>
    </location>
</feature>
<feature type="compositionally biased region" description="Low complexity" evidence="6">
    <location>
        <begin position="362"/>
        <end position="373"/>
    </location>
</feature>